<proteinExistence type="inferred from homology"/>
<feature type="binding site" evidence="13">
    <location>
        <position position="137"/>
    </location>
    <ligand>
        <name>Fe cation</name>
        <dbReference type="ChEBI" id="CHEBI:24875"/>
        <label>1</label>
    </ligand>
</feature>
<evidence type="ECO:0000256" key="12">
    <source>
        <dbReference type="PIRSR" id="PIRSR607828-1"/>
    </source>
</evidence>
<dbReference type="GO" id="GO:0050113">
    <property type="term" value="F:inositol oxygenase activity"/>
    <property type="evidence" value="ECO:0007669"/>
    <property type="project" value="UniProtKB-UniRule"/>
</dbReference>
<reference evidence="15" key="1">
    <citation type="submission" date="2021-12" db="EMBL/GenBank/DDBJ databases">
        <title>Prjna785345.</title>
        <authorList>
            <person name="Rujirawat T."/>
            <person name="Krajaejun T."/>
        </authorList>
    </citation>
    <scope>NUCLEOTIDE SEQUENCE</scope>
    <source>
        <strain evidence="15">Pi057C3</strain>
    </source>
</reference>
<gene>
    <name evidence="15" type="ORF">P43SY_011464</name>
</gene>
<feature type="binding site" evidence="12">
    <location>
        <position position="141"/>
    </location>
    <ligand>
        <name>substrate</name>
    </ligand>
</feature>
<evidence type="ECO:0000313" key="16">
    <source>
        <dbReference type="Proteomes" id="UP001209570"/>
    </source>
</evidence>
<keyword evidence="6 14" id="KW-0963">Cytoplasm</keyword>
<feature type="binding site" evidence="12">
    <location>
        <begin position="100"/>
        <end position="102"/>
    </location>
    <ligand>
        <name>substrate</name>
    </ligand>
</feature>
<evidence type="ECO:0000256" key="11">
    <source>
        <dbReference type="ARBA" id="ARBA00048271"/>
    </source>
</evidence>
<dbReference type="Pfam" id="PF05153">
    <property type="entry name" value="MIOX"/>
    <property type="match status" value="1"/>
</dbReference>
<feature type="binding site" evidence="12">
    <location>
        <begin position="244"/>
        <end position="245"/>
    </location>
    <ligand>
        <name>substrate</name>
    </ligand>
</feature>
<name>A0AAD5M3S9_PYTIN</name>
<keyword evidence="9 13" id="KW-0408">Iron</keyword>
<evidence type="ECO:0000256" key="2">
    <source>
        <dbReference type="ARBA" id="ARBA00005167"/>
    </source>
</evidence>
<feature type="binding site" evidence="13">
    <location>
        <position position="138"/>
    </location>
    <ligand>
        <name>Fe cation</name>
        <dbReference type="ChEBI" id="CHEBI:24875"/>
        <label>1</label>
    </ligand>
</feature>
<feature type="binding site" evidence="13">
    <location>
        <position position="218"/>
    </location>
    <ligand>
        <name>Fe cation</name>
        <dbReference type="ChEBI" id="CHEBI:24875"/>
        <label>1</label>
    </ligand>
</feature>
<evidence type="ECO:0000256" key="4">
    <source>
        <dbReference type="ARBA" id="ARBA00011919"/>
    </source>
</evidence>
<organism evidence="15 16">
    <name type="scientific">Pythium insidiosum</name>
    <name type="common">Pythiosis disease agent</name>
    <dbReference type="NCBI Taxonomy" id="114742"/>
    <lineage>
        <taxon>Eukaryota</taxon>
        <taxon>Sar</taxon>
        <taxon>Stramenopiles</taxon>
        <taxon>Oomycota</taxon>
        <taxon>Peronosporomycetes</taxon>
        <taxon>Pythiales</taxon>
        <taxon>Pythiaceae</taxon>
        <taxon>Pythium</taxon>
    </lineage>
</organism>
<comment type="similarity">
    <text evidence="3 14">Belongs to the myo-inositol oxygenase family.</text>
</comment>
<feature type="binding site" evidence="12">
    <location>
        <begin position="166"/>
        <end position="167"/>
    </location>
    <ligand>
        <name>substrate</name>
    </ligand>
</feature>
<dbReference type="GO" id="GO:0005737">
    <property type="term" value="C:cytoplasm"/>
    <property type="evidence" value="ECO:0007669"/>
    <property type="project" value="UniProtKB-SubCell"/>
</dbReference>
<evidence type="ECO:0000256" key="14">
    <source>
        <dbReference type="RuleBase" id="RU367039"/>
    </source>
</evidence>
<evidence type="ECO:0000256" key="5">
    <source>
        <dbReference type="ARBA" id="ARBA00019269"/>
    </source>
</evidence>
<sequence length="309" mass="35910">MTVVEIAQRTTSPEMQAMVPAPVAKPMLEVKETAMPGKSVEEFRNYKDSKRQAVVERHYRLMRQHQTMAFYEKMQTKYGSFANAKMTIWEAFEALKGYVDSSDPDSEMPNLEHMLQTAEGIRAAGHPDWFQLVGLLHDLGKIQYLWGAGEDGQQGTADGDQWSLGGDTWVLGCRIPDTTVFPEFNALNPDMQDPRYNTEYGIYQPHCGLKNLLFAWGHDEYLYQMLKFNKTTIPEEGLAMVRYHSCYPWHKEKEYQHLMAEGDEELMDWVLEFNKFDLYTKADQRPDVAKLWPYYQSLIDKYLPGKLCW</sequence>
<dbReference type="EMBL" id="JAKCXM010000449">
    <property type="protein sequence ID" value="KAJ0393911.1"/>
    <property type="molecule type" value="Genomic_DNA"/>
</dbReference>
<feature type="binding site" evidence="12">
    <location>
        <position position="44"/>
    </location>
    <ligand>
        <name>substrate</name>
    </ligand>
</feature>
<dbReference type="PANTHER" id="PTHR12588">
    <property type="entry name" value="MYOINOSITOL OXYGENASE"/>
    <property type="match status" value="1"/>
</dbReference>
<dbReference type="PANTHER" id="PTHR12588:SF0">
    <property type="entry name" value="INOSITOL OXYGENASE"/>
    <property type="match status" value="1"/>
</dbReference>
<dbReference type="Gene3D" id="1.10.3210.10">
    <property type="entry name" value="Hypothetical protein af1432"/>
    <property type="match status" value="1"/>
</dbReference>
<dbReference type="GO" id="GO:0019310">
    <property type="term" value="P:inositol catabolic process"/>
    <property type="evidence" value="ECO:0007669"/>
    <property type="project" value="UniProtKB-UniRule"/>
</dbReference>
<evidence type="ECO:0000256" key="1">
    <source>
        <dbReference type="ARBA" id="ARBA00004496"/>
    </source>
</evidence>
<dbReference type="SUPFAM" id="SSF109604">
    <property type="entry name" value="HD-domain/PDEase-like"/>
    <property type="match status" value="1"/>
</dbReference>
<keyword evidence="16" id="KW-1185">Reference proteome</keyword>
<dbReference type="Proteomes" id="UP001209570">
    <property type="component" value="Unassembled WGS sequence"/>
</dbReference>
<dbReference type="EC" id="1.13.99.1" evidence="4 14"/>
<feature type="binding site" evidence="13">
    <location>
        <position position="244"/>
    </location>
    <ligand>
        <name>Fe cation</name>
        <dbReference type="ChEBI" id="CHEBI:24875"/>
        <label>1</label>
    </ligand>
</feature>
<keyword evidence="7 13" id="KW-0479">Metal-binding</keyword>
<evidence type="ECO:0000256" key="10">
    <source>
        <dbReference type="ARBA" id="ARBA00029668"/>
    </source>
</evidence>
<feature type="binding site" evidence="13">
    <location>
        <position position="277"/>
    </location>
    <ligand>
        <name>Fe cation</name>
        <dbReference type="ChEBI" id="CHEBI:24875"/>
        <label>1</label>
    </ligand>
</feature>
<evidence type="ECO:0000256" key="13">
    <source>
        <dbReference type="PIRSR" id="PIRSR607828-2"/>
    </source>
</evidence>
<comment type="pathway">
    <text evidence="2 14">Polyol metabolism; myo-inositol degradation into D-glucuronate; D-glucuronate from myo-inositol: step 1/1.</text>
</comment>
<comment type="subcellular location">
    <subcellularLocation>
        <location evidence="1 14">Cytoplasm</location>
    </subcellularLocation>
</comment>
<dbReference type="InterPro" id="IPR007828">
    <property type="entry name" value="Inositol_oxygenase"/>
</dbReference>
<evidence type="ECO:0000256" key="6">
    <source>
        <dbReference type="ARBA" id="ARBA00022490"/>
    </source>
</evidence>
<evidence type="ECO:0000256" key="9">
    <source>
        <dbReference type="ARBA" id="ARBA00023004"/>
    </source>
</evidence>
<dbReference type="AlphaFoldDB" id="A0AAD5M3S9"/>
<comment type="caution">
    <text evidence="15">The sequence shown here is derived from an EMBL/GenBank/DDBJ whole genome shotgun (WGS) entry which is preliminary data.</text>
</comment>
<evidence type="ECO:0000256" key="3">
    <source>
        <dbReference type="ARBA" id="ARBA00005286"/>
    </source>
</evidence>
<feature type="binding site" evidence="13">
    <location>
        <position position="113"/>
    </location>
    <ligand>
        <name>Fe cation</name>
        <dbReference type="ChEBI" id="CHEBI:24875"/>
        <label>1</label>
    </ligand>
</feature>
<comment type="catalytic activity">
    <reaction evidence="11 14">
        <text>myo-inositol + O2 = D-glucuronate + H2O + H(+)</text>
        <dbReference type="Rhea" id="RHEA:23696"/>
        <dbReference type="ChEBI" id="CHEBI:15377"/>
        <dbReference type="ChEBI" id="CHEBI:15378"/>
        <dbReference type="ChEBI" id="CHEBI:15379"/>
        <dbReference type="ChEBI" id="CHEBI:17268"/>
        <dbReference type="ChEBI" id="CHEBI:58720"/>
        <dbReference type="EC" id="1.13.99.1"/>
    </reaction>
</comment>
<accession>A0AAD5M3S9</accession>
<comment type="cofactor">
    <cofactor evidence="13 14">
        <name>Fe cation</name>
        <dbReference type="ChEBI" id="CHEBI:24875"/>
    </cofactor>
    <text evidence="13 14">Binds 2 iron ions per subunit.</text>
</comment>
<evidence type="ECO:0000256" key="7">
    <source>
        <dbReference type="ARBA" id="ARBA00022723"/>
    </source>
</evidence>
<evidence type="ECO:0000313" key="15">
    <source>
        <dbReference type="EMBL" id="KAJ0393911.1"/>
    </source>
</evidence>
<keyword evidence="8 14" id="KW-0560">Oxidoreductase</keyword>
<evidence type="ECO:0000256" key="8">
    <source>
        <dbReference type="ARBA" id="ARBA00023002"/>
    </source>
</evidence>
<protein>
    <recommendedName>
        <fullName evidence="5 14">Inositol oxygenase</fullName>
        <ecNumber evidence="4 14">1.13.99.1</ecNumber>
    </recommendedName>
    <alternativeName>
        <fullName evidence="10 14">Myo-inositol oxygenase</fullName>
    </alternativeName>
</protein>
<dbReference type="GO" id="GO:0005506">
    <property type="term" value="F:iron ion binding"/>
    <property type="evidence" value="ECO:0007669"/>
    <property type="project" value="InterPro"/>
</dbReference>